<organism evidence="1">
    <name type="scientific">Arundo donax</name>
    <name type="common">Giant reed</name>
    <name type="synonym">Donax arundinaceus</name>
    <dbReference type="NCBI Taxonomy" id="35708"/>
    <lineage>
        <taxon>Eukaryota</taxon>
        <taxon>Viridiplantae</taxon>
        <taxon>Streptophyta</taxon>
        <taxon>Embryophyta</taxon>
        <taxon>Tracheophyta</taxon>
        <taxon>Spermatophyta</taxon>
        <taxon>Magnoliopsida</taxon>
        <taxon>Liliopsida</taxon>
        <taxon>Poales</taxon>
        <taxon>Poaceae</taxon>
        <taxon>PACMAD clade</taxon>
        <taxon>Arundinoideae</taxon>
        <taxon>Arundineae</taxon>
        <taxon>Arundo</taxon>
    </lineage>
</organism>
<evidence type="ECO:0000313" key="1">
    <source>
        <dbReference type="EMBL" id="JAD92171.1"/>
    </source>
</evidence>
<dbReference type="AlphaFoldDB" id="A0A0A9DWK9"/>
<sequence length="54" mass="6063">MKCREFFWDSICCVFDDITKLSAPRSLMASSLFDSLVLKTVTLSPNALPNFTAM</sequence>
<reference evidence="1" key="1">
    <citation type="submission" date="2014-09" db="EMBL/GenBank/DDBJ databases">
        <authorList>
            <person name="Magalhaes I.L.F."/>
            <person name="Oliveira U."/>
            <person name="Santos F.R."/>
            <person name="Vidigal T.H.D.A."/>
            <person name="Brescovit A.D."/>
            <person name="Santos A.J."/>
        </authorList>
    </citation>
    <scope>NUCLEOTIDE SEQUENCE</scope>
    <source>
        <tissue evidence="1">Shoot tissue taken approximately 20 cm above the soil surface</tissue>
    </source>
</reference>
<name>A0A0A9DWK9_ARUDO</name>
<reference evidence="1" key="2">
    <citation type="journal article" date="2015" name="Data Brief">
        <title>Shoot transcriptome of the giant reed, Arundo donax.</title>
        <authorList>
            <person name="Barrero R.A."/>
            <person name="Guerrero F.D."/>
            <person name="Moolhuijzen P."/>
            <person name="Goolsby J.A."/>
            <person name="Tidwell J."/>
            <person name="Bellgard S.E."/>
            <person name="Bellgard M.I."/>
        </authorList>
    </citation>
    <scope>NUCLEOTIDE SEQUENCE</scope>
    <source>
        <tissue evidence="1">Shoot tissue taken approximately 20 cm above the soil surface</tissue>
    </source>
</reference>
<dbReference type="EMBL" id="GBRH01205724">
    <property type="protein sequence ID" value="JAD92171.1"/>
    <property type="molecule type" value="Transcribed_RNA"/>
</dbReference>
<proteinExistence type="predicted"/>
<protein>
    <submittedName>
        <fullName evidence="1">Uncharacterized protein</fullName>
    </submittedName>
</protein>
<accession>A0A0A9DWK9</accession>